<dbReference type="GO" id="GO:1901029">
    <property type="term" value="P:negative regulation of mitochondrial outer membrane permeabilization involved in apoptotic signaling pathway"/>
    <property type="evidence" value="ECO:0007669"/>
    <property type="project" value="TreeGrafter"/>
</dbReference>
<feature type="repeat" description="Solcar" evidence="14">
    <location>
        <begin position="128"/>
        <end position="218"/>
    </location>
</feature>
<dbReference type="InterPro" id="IPR002113">
    <property type="entry name" value="ADT_euk_type"/>
</dbReference>
<dbReference type="OrthoDB" id="270584at2759"/>
<feature type="repeat" description="Solcar" evidence="14">
    <location>
        <begin position="229"/>
        <end position="314"/>
    </location>
</feature>
<dbReference type="FunFam" id="1.50.40.10:FF:000002">
    <property type="entry name" value="Putative ADP/ATP translocase 2-like"/>
    <property type="match status" value="1"/>
</dbReference>
<evidence type="ECO:0000256" key="10">
    <source>
        <dbReference type="ARBA" id="ARBA00023128"/>
    </source>
</evidence>
<evidence type="ECO:0000313" key="17">
    <source>
        <dbReference type="EMBL" id="CAB3226284.1"/>
    </source>
</evidence>
<comment type="caution">
    <text evidence="16">Lacks conserved residue(s) required for the propagation of feature annotation.</text>
</comment>
<keyword evidence="8" id="KW-0999">Mitochondrion inner membrane</keyword>
<dbReference type="GO" id="GO:1990544">
    <property type="term" value="P:mitochondrial ATP transmembrane transport"/>
    <property type="evidence" value="ECO:0007669"/>
    <property type="project" value="InterPro"/>
</dbReference>
<organism evidence="17 18">
    <name type="scientific">Arctia plantaginis</name>
    <name type="common">Wood tiger moth</name>
    <name type="synonym">Phalaena plantaginis</name>
    <dbReference type="NCBI Taxonomy" id="874455"/>
    <lineage>
        <taxon>Eukaryota</taxon>
        <taxon>Metazoa</taxon>
        <taxon>Ecdysozoa</taxon>
        <taxon>Arthropoda</taxon>
        <taxon>Hexapoda</taxon>
        <taxon>Insecta</taxon>
        <taxon>Pterygota</taxon>
        <taxon>Neoptera</taxon>
        <taxon>Endopterygota</taxon>
        <taxon>Lepidoptera</taxon>
        <taxon>Glossata</taxon>
        <taxon>Ditrysia</taxon>
        <taxon>Noctuoidea</taxon>
        <taxon>Erebidae</taxon>
        <taxon>Arctiinae</taxon>
        <taxon>Arctia</taxon>
    </lineage>
</organism>
<dbReference type="InterPro" id="IPR002067">
    <property type="entry name" value="MCP"/>
</dbReference>
<feature type="transmembrane region" description="Helical" evidence="16">
    <location>
        <begin position="189"/>
        <end position="208"/>
    </location>
</feature>
<evidence type="ECO:0000256" key="16">
    <source>
        <dbReference type="RuleBase" id="RU368008"/>
    </source>
</evidence>
<evidence type="ECO:0000256" key="6">
    <source>
        <dbReference type="ARBA" id="ARBA00022692"/>
    </source>
</evidence>
<evidence type="ECO:0000256" key="5">
    <source>
        <dbReference type="ARBA" id="ARBA00022449"/>
    </source>
</evidence>
<dbReference type="PANTHER" id="PTHR45635">
    <property type="entry name" value="ADP,ATP CARRIER PROTEIN 1-RELATED-RELATED"/>
    <property type="match status" value="1"/>
</dbReference>
<comment type="subunit">
    <text evidence="3 16">Monomer.</text>
</comment>
<accession>A0A8S0Z1I8</accession>
<feature type="transmembrane region" description="Helical" evidence="16">
    <location>
        <begin position="228"/>
        <end position="248"/>
    </location>
</feature>
<dbReference type="GO" id="GO:0140021">
    <property type="term" value="P:mitochondrial ADP transmembrane transport"/>
    <property type="evidence" value="ECO:0007669"/>
    <property type="project" value="InterPro"/>
</dbReference>
<keyword evidence="4 15" id="KW-0813">Transport</keyword>
<comment type="subcellular location">
    <subcellularLocation>
        <location evidence="16">Membrane</location>
        <topology evidence="16">Multi-pass membrane protein</topology>
    </subcellularLocation>
    <subcellularLocation>
        <location evidence="1">Mitochondrion inner membrane</location>
        <topology evidence="1">Multi-pass membrane protein</topology>
    </subcellularLocation>
</comment>
<dbReference type="AlphaFoldDB" id="A0A8S0Z1I8"/>
<dbReference type="GO" id="GO:0005743">
    <property type="term" value="C:mitochondrial inner membrane"/>
    <property type="evidence" value="ECO:0007669"/>
    <property type="project" value="UniProtKB-SubCell"/>
</dbReference>
<evidence type="ECO:0000256" key="8">
    <source>
        <dbReference type="ARBA" id="ARBA00022792"/>
    </source>
</evidence>
<evidence type="ECO:0000256" key="7">
    <source>
        <dbReference type="ARBA" id="ARBA00022737"/>
    </source>
</evidence>
<evidence type="ECO:0000313" key="18">
    <source>
        <dbReference type="Proteomes" id="UP000494106"/>
    </source>
</evidence>
<evidence type="ECO:0000256" key="15">
    <source>
        <dbReference type="RuleBase" id="RU000488"/>
    </source>
</evidence>
<comment type="catalytic activity">
    <reaction evidence="12">
        <text>ADP(in) + ATP(out) = ADP(out) + ATP(in)</text>
        <dbReference type="Rhea" id="RHEA:34999"/>
        <dbReference type="ChEBI" id="CHEBI:30616"/>
        <dbReference type="ChEBI" id="CHEBI:456216"/>
    </reaction>
    <physiologicalReaction direction="left-to-right" evidence="12">
        <dbReference type="Rhea" id="RHEA:35000"/>
    </physiologicalReaction>
</comment>
<keyword evidence="11 14" id="KW-0472">Membrane</keyword>
<keyword evidence="9 16" id="KW-1133">Transmembrane helix</keyword>
<evidence type="ECO:0000256" key="12">
    <source>
        <dbReference type="ARBA" id="ARBA00024143"/>
    </source>
</evidence>
<name>A0A8S0Z1I8_ARCPL</name>
<dbReference type="Gene3D" id="1.50.40.10">
    <property type="entry name" value="Mitochondrial carrier domain"/>
    <property type="match status" value="1"/>
</dbReference>
<reference evidence="17 18" key="1">
    <citation type="submission" date="2020-04" db="EMBL/GenBank/DDBJ databases">
        <authorList>
            <person name="Wallbank WR R."/>
            <person name="Pardo Diaz C."/>
            <person name="Kozak K."/>
            <person name="Martin S."/>
            <person name="Jiggins C."/>
            <person name="Moest M."/>
            <person name="Warren A I."/>
            <person name="Byers J.R.P. K."/>
            <person name="Montejo-Kovacevich G."/>
            <person name="Yen C E."/>
        </authorList>
    </citation>
    <scope>NUCLEOTIDE SEQUENCE [LARGE SCALE GENOMIC DNA]</scope>
</reference>
<comment type="function">
    <text evidence="13">ADP:ATP antiporter that mediates import of ADP into the mitochondrial matrix for ATP synthesis, and export of ATP out to fuel the cell. Cycles between the cytoplasmic-open state (c-state) and the matrix-open state (m-state): operates by the alternating access mechanism with a single substrate-binding site intermittently exposed to either the cytosolic (c-state) or matrix (m-state) side of the inner mitochondrial membrane.</text>
</comment>
<comment type="caution">
    <text evidence="17">The sequence shown here is derived from an EMBL/GenBank/DDBJ whole genome shotgun (WGS) entry which is preliminary data.</text>
</comment>
<evidence type="ECO:0000256" key="11">
    <source>
        <dbReference type="ARBA" id="ARBA00023136"/>
    </source>
</evidence>
<dbReference type="PRINTS" id="PR00927">
    <property type="entry name" value="ADPTRNSLCASE"/>
</dbReference>
<dbReference type="EMBL" id="CADEBC010000208">
    <property type="protein sequence ID" value="CAB3226284.1"/>
    <property type="molecule type" value="Genomic_DNA"/>
</dbReference>
<evidence type="ECO:0000256" key="1">
    <source>
        <dbReference type="ARBA" id="ARBA00004448"/>
    </source>
</evidence>
<dbReference type="GO" id="GO:0005471">
    <property type="term" value="F:ATP:ADP antiporter activity"/>
    <property type="evidence" value="ECO:0007669"/>
    <property type="project" value="UniProtKB-UniRule"/>
</dbReference>
<keyword evidence="7" id="KW-0677">Repeat</keyword>
<dbReference type="PANTHER" id="PTHR45635:SF14">
    <property type="entry name" value="ADP_ATP TRANSLOCASE"/>
    <property type="match status" value="1"/>
</dbReference>
<dbReference type="InterPro" id="IPR018108">
    <property type="entry name" value="MCP_transmembrane"/>
</dbReference>
<keyword evidence="10" id="KW-0496">Mitochondrion</keyword>
<evidence type="ECO:0000256" key="2">
    <source>
        <dbReference type="ARBA" id="ARBA00006375"/>
    </source>
</evidence>
<evidence type="ECO:0000256" key="4">
    <source>
        <dbReference type="ARBA" id="ARBA00022448"/>
    </source>
</evidence>
<evidence type="ECO:0000256" key="13">
    <source>
        <dbReference type="ARBA" id="ARBA00045250"/>
    </source>
</evidence>
<comment type="similarity">
    <text evidence="2 15">Belongs to the mitochondrial carrier (TC 2.A.29) family.</text>
</comment>
<protein>
    <recommendedName>
        <fullName evidence="16">ADP/ATP translocase</fullName>
    </recommendedName>
    <alternativeName>
        <fullName evidence="16">ADP,ATP carrier protein</fullName>
    </alternativeName>
</protein>
<comment type="function">
    <text evidence="16">Catalyzes the exchange of ADP and ATP across the membrane.</text>
</comment>
<dbReference type="Proteomes" id="UP000494106">
    <property type="component" value="Unassembled WGS sequence"/>
</dbReference>
<dbReference type="InterPro" id="IPR023395">
    <property type="entry name" value="MCP_dom_sf"/>
</dbReference>
<gene>
    <name evidence="17" type="ORF">APLA_LOCUS2786</name>
</gene>
<dbReference type="PRINTS" id="PR00926">
    <property type="entry name" value="MITOCARRIER"/>
</dbReference>
<keyword evidence="5" id="KW-0050">Antiport</keyword>
<dbReference type="SUPFAM" id="SSF103506">
    <property type="entry name" value="Mitochondrial carrier"/>
    <property type="match status" value="1"/>
</dbReference>
<evidence type="ECO:0000256" key="14">
    <source>
        <dbReference type="PROSITE-ProRule" id="PRU00282"/>
    </source>
</evidence>
<dbReference type="Pfam" id="PF00153">
    <property type="entry name" value="Mito_carr"/>
    <property type="match status" value="3"/>
</dbReference>
<feature type="repeat" description="Solcar" evidence="14">
    <location>
        <begin position="23"/>
        <end position="115"/>
    </location>
</feature>
<dbReference type="PROSITE" id="PS50920">
    <property type="entry name" value="SOLCAR"/>
    <property type="match status" value="3"/>
</dbReference>
<keyword evidence="18" id="KW-1185">Reference proteome</keyword>
<evidence type="ECO:0000256" key="3">
    <source>
        <dbReference type="ARBA" id="ARBA00011245"/>
    </source>
</evidence>
<keyword evidence="6 14" id="KW-0812">Transmembrane</keyword>
<evidence type="ECO:0000256" key="9">
    <source>
        <dbReference type="ARBA" id="ARBA00022989"/>
    </source>
</evidence>
<proteinExistence type="inferred from homology"/>
<sequence length="315" mass="34663">MGDKKDKKDAGKGGAPAQGKTAMSFFKDFLAGGISAAVSKTAVAPIERVKLILQVQHINKQIPADKRYKGIVDAFIRIPKEQGFTSLWRGNFANVIRYFPTQALNFAFKDVYKDIFLKGVNKNTQFWRYFAGNLASGGAAGATSMCFVYPLDYGRTRLAADMGKGAKDREYQGLIDCVLKTIKSDGIVGVYRGFVVSVQGIIIYRATYFGVFDTARGMLPDPNNTPLIITWMIAQTVTTVAGIVSYPLDTVRRRMMMQSGKPLNERPYKSTAHCWATILAKEGPTAFFKGAFSNVLRGAGAAFVLVLYDEIKKIL</sequence>